<dbReference type="PROSITE" id="PS50853">
    <property type="entry name" value="FN3"/>
    <property type="match status" value="1"/>
</dbReference>
<dbReference type="InterPro" id="IPR013783">
    <property type="entry name" value="Ig-like_fold"/>
</dbReference>
<dbReference type="Gene3D" id="2.60.40.1120">
    <property type="entry name" value="Carboxypeptidase-like, regulatory domain"/>
    <property type="match status" value="1"/>
</dbReference>
<keyword evidence="2" id="KW-0121">Carboxypeptidase</keyword>
<dbReference type="InterPro" id="IPR011042">
    <property type="entry name" value="6-blade_b-propeller_TolB-like"/>
</dbReference>
<dbReference type="InterPro" id="IPR036116">
    <property type="entry name" value="FN3_sf"/>
</dbReference>
<proteinExistence type="predicted"/>
<dbReference type="InterPro" id="IPR003961">
    <property type="entry name" value="FN3_dom"/>
</dbReference>
<dbReference type="PROSITE" id="PS51257">
    <property type="entry name" value="PROKAR_LIPOPROTEIN"/>
    <property type="match status" value="1"/>
</dbReference>
<protein>
    <submittedName>
        <fullName evidence="2">Carboxypeptidase family protein</fullName>
    </submittedName>
</protein>
<reference evidence="2 3" key="1">
    <citation type="submission" date="2018-06" db="EMBL/GenBank/DDBJ databases">
        <title>Genomic Encyclopedia of Archaeal and Bacterial Type Strains, Phase II (KMG-II): from individual species to whole genera.</title>
        <authorList>
            <person name="Goeker M."/>
        </authorList>
    </citation>
    <scope>NUCLEOTIDE SEQUENCE [LARGE SCALE GENOMIC DNA]</scope>
    <source>
        <strain evidence="2 3">DSM 24464</strain>
    </source>
</reference>
<name>A0A327RAW0_9FLAO</name>
<dbReference type="GO" id="GO:0004180">
    <property type="term" value="F:carboxypeptidase activity"/>
    <property type="evidence" value="ECO:0007669"/>
    <property type="project" value="UniProtKB-KW"/>
</dbReference>
<dbReference type="SUPFAM" id="SSF82171">
    <property type="entry name" value="DPP6 N-terminal domain-like"/>
    <property type="match status" value="1"/>
</dbReference>
<dbReference type="EMBL" id="QLLO01000007">
    <property type="protein sequence ID" value="RAJ13245.1"/>
    <property type="molecule type" value="Genomic_DNA"/>
</dbReference>
<keyword evidence="2" id="KW-0378">Hydrolase</keyword>
<keyword evidence="2" id="KW-0645">Protease</keyword>
<dbReference type="InterPro" id="IPR008969">
    <property type="entry name" value="CarboxyPept-like_regulatory"/>
</dbReference>
<gene>
    <name evidence="2" type="ORF">LY08_02145</name>
</gene>
<dbReference type="RefSeq" id="WP_111660427.1">
    <property type="nucleotide sequence ID" value="NZ_QLLO01000007.1"/>
</dbReference>
<sequence>MKILSKYISLIVIITLLISCSEDKITLSGTGTITGKVVSKGDNIPLENTRVSTNPSSSIVFTDASGNFVINDVPVRSYSVQAQKEGFLTEFEPATVTDDNTVNVIFELDIETANNNAPDAPILVSPENNAVNQPITVDLVWTGSDPEDDDLIYEIQIFNDQNTDVLTYTDVTDTTLTVSGLDYNTKYFWQVSASDNINDPILSETFNFKTLEFPDNRHFFTRKINGNNVIFSVDDAGIEYQLTSASNNSWRPRKASNINKLAFLRSNGGQVHIYTMDLNGSNIMQITNTVSVNGFNLEELDFEWKSNNTKLVYPNFDKLYEINSNGSGLNLVHQTLNGNFITEVDWCQLTQRLAVKTNNSVGYNVEIYTMTNSGGIVDYILQGVPGAAGGLDYTFDGSKLLYTYDVSGNQNAEYRQLDSHMFIYDINTMVVTDISTSKPAGTNDLDPKFSPNEAEIIFVNTSNDGVSQQNLVKVEIASVSNRTLFLENGKMPDWK</sequence>
<dbReference type="Gene3D" id="2.120.10.30">
    <property type="entry name" value="TolB, C-terminal domain"/>
    <property type="match status" value="1"/>
</dbReference>
<comment type="caution">
    <text evidence="2">The sequence shown here is derived from an EMBL/GenBank/DDBJ whole genome shotgun (WGS) entry which is preliminary data.</text>
</comment>
<accession>A0A327RAW0</accession>
<dbReference type="Proteomes" id="UP000248703">
    <property type="component" value="Unassembled WGS sequence"/>
</dbReference>
<keyword evidence="3" id="KW-1185">Reference proteome</keyword>
<evidence type="ECO:0000259" key="1">
    <source>
        <dbReference type="PROSITE" id="PS50853"/>
    </source>
</evidence>
<dbReference type="OrthoDB" id="9815657at2"/>
<dbReference type="Gene3D" id="2.60.40.10">
    <property type="entry name" value="Immunoglobulins"/>
    <property type="match status" value="1"/>
</dbReference>
<dbReference type="Pfam" id="PF13620">
    <property type="entry name" value="CarboxypepD_reg"/>
    <property type="match status" value="1"/>
</dbReference>
<organism evidence="2 3">
    <name type="scientific">Olleya aquimaris</name>
    <dbReference type="NCBI Taxonomy" id="639310"/>
    <lineage>
        <taxon>Bacteria</taxon>
        <taxon>Pseudomonadati</taxon>
        <taxon>Bacteroidota</taxon>
        <taxon>Flavobacteriia</taxon>
        <taxon>Flavobacteriales</taxon>
        <taxon>Flavobacteriaceae</taxon>
    </lineage>
</organism>
<evidence type="ECO:0000313" key="2">
    <source>
        <dbReference type="EMBL" id="RAJ13245.1"/>
    </source>
</evidence>
<dbReference type="AlphaFoldDB" id="A0A327RAW0"/>
<feature type="domain" description="Fibronectin type-III" evidence="1">
    <location>
        <begin position="117"/>
        <end position="213"/>
    </location>
</feature>
<dbReference type="SUPFAM" id="SSF49464">
    <property type="entry name" value="Carboxypeptidase regulatory domain-like"/>
    <property type="match status" value="1"/>
</dbReference>
<evidence type="ECO:0000313" key="3">
    <source>
        <dbReference type="Proteomes" id="UP000248703"/>
    </source>
</evidence>
<dbReference type="SUPFAM" id="SSF49265">
    <property type="entry name" value="Fibronectin type III"/>
    <property type="match status" value="1"/>
</dbReference>